<dbReference type="InterPro" id="IPR036264">
    <property type="entry name" value="Bact_exopeptidase_dim_dom"/>
</dbReference>
<dbReference type="SUPFAM" id="SSF53187">
    <property type="entry name" value="Zn-dependent exopeptidases"/>
    <property type="match status" value="1"/>
</dbReference>
<organism evidence="9 10">
    <name type="scientific">Sodalis praecaptivus</name>
    <dbReference type="NCBI Taxonomy" id="1239307"/>
    <lineage>
        <taxon>Bacteria</taxon>
        <taxon>Pseudomonadati</taxon>
        <taxon>Pseudomonadota</taxon>
        <taxon>Gammaproteobacteria</taxon>
        <taxon>Enterobacterales</taxon>
        <taxon>Bruguierivoracaceae</taxon>
        <taxon>Sodalis</taxon>
    </lineage>
</organism>
<keyword evidence="10" id="KW-1185">Reference proteome</keyword>
<keyword evidence="4" id="KW-0479">Metal-binding</keyword>
<dbReference type="PATRIC" id="fig|1239307.3.peg.3406"/>
<protein>
    <submittedName>
        <fullName evidence="9">Acetylornithine deacetylase</fullName>
    </submittedName>
</protein>
<dbReference type="KEGG" id="sod:Sant_3088"/>
<evidence type="ECO:0000256" key="3">
    <source>
        <dbReference type="ARBA" id="ARBA00006247"/>
    </source>
</evidence>
<dbReference type="Pfam" id="PF01546">
    <property type="entry name" value="Peptidase_M20"/>
    <property type="match status" value="1"/>
</dbReference>
<dbReference type="Proteomes" id="UP000019028">
    <property type="component" value="Chromosome"/>
</dbReference>
<dbReference type="Gene3D" id="3.40.630.10">
    <property type="entry name" value="Zn peptidases"/>
    <property type="match status" value="1"/>
</dbReference>
<feature type="domain" description="Peptidase M20 dimerisation" evidence="8">
    <location>
        <begin position="176"/>
        <end position="279"/>
    </location>
</feature>
<evidence type="ECO:0000259" key="8">
    <source>
        <dbReference type="Pfam" id="PF07687"/>
    </source>
</evidence>
<evidence type="ECO:0000256" key="7">
    <source>
        <dbReference type="ARBA" id="ARBA00023285"/>
    </source>
</evidence>
<sequence>MFHVVPDVDRMKRDLAALVAINTENPPGREREAAELIAALLGEAGFDLSFSEYQTGRTNVKAVLKNGAGPCFAFNTHIDVVPAGEGWSTDPFTLVERDGRLYGRGACDAKGPLVAMLEAMRLLAAHRAEWSGTLMGVFVADEEVASEGAKFYVNDSPPAIDFAVIGEPTSNATFSAHKGSLRPLVRVHGVTAHSGTPELGENAIFRAAQLLGMIEEEHQHNVRCRCHPLVGSASLTVTRVHGGHADNVLPGSCDLLLDRRMVPGEDETQVKQDIDALLALAQERFGVRAEILRYQPTTGGATETDSRERIVQAGLAACRAHGQPEPGPFGFQGGCDLVHFRSLGTQGIVIGPGSLAVAHKPDEFVPVDEFIAASAIYCDIALAMLPAENAA</sequence>
<evidence type="ECO:0000313" key="10">
    <source>
        <dbReference type="Proteomes" id="UP000019028"/>
    </source>
</evidence>
<comment type="similarity">
    <text evidence="3">Belongs to the peptidase M20A family.</text>
</comment>
<dbReference type="EMBL" id="CP006569">
    <property type="protein sequence ID" value="AHF78094.1"/>
    <property type="molecule type" value="Genomic_DNA"/>
</dbReference>
<keyword evidence="6" id="KW-0862">Zinc</keyword>
<dbReference type="GO" id="GO:0008777">
    <property type="term" value="F:acetylornithine deacetylase activity"/>
    <property type="evidence" value="ECO:0007669"/>
    <property type="project" value="TreeGrafter"/>
</dbReference>
<dbReference type="GO" id="GO:0046872">
    <property type="term" value="F:metal ion binding"/>
    <property type="evidence" value="ECO:0007669"/>
    <property type="project" value="UniProtKB-KW"/>
</dbReference>
<dbReference type="InterPro" id="IPR011650">
    <property type="entry name" value="Peptidase_M20_dimer"/>
</dbReference>
<dbReference type="InterPro" id="IPR010182">
    <property type="entry name" value="ArgE/DapE"/>
</dbReference>
<dbReference type="RefSeq" id="WP_025423231.1">
    <property type="nucleotide sequence ID" value="NZ_CP006569.1"/>
</dbReference>
<proteinExistence type="inferred from homology"/>
<dbReference type="CDD" id="cd08659">
    <property type="entry name" value="M20_ArgE_DapE-like"/>
    <property type="match status" value="1"/>
</dbReference>
<evidence type="ECO:0000313" key="9">
    <source>
        <dbReference type="EMBL" id="AHF78094.1"/>
    </source>
</evidence>
<keyword evidence="7" id="KW-0170">Cobalt</keyword>
<dbReference type="PANTHER" id="PTHR43808">
    <property type="entry name" value="ACETYLORNITHINE DEACETYLASE"/>
    <property type="match status" value="1"/>
</dbReference>
<evidence type="ECO:0000256" key="2">
    <source>
        <dbReference type="ARBA" id="ARBA00001947"/>
    </source>
</evidence>
<evidence type="ECO:0000256" key="6">
    <source>
        <dbReference type="ARBA" id="ARBA00022833"/>
    </source>
</evidence>
<accession>W0HWE1</accession>
<comment type="cofactor">
    <cofactor evidence="1">
        <name>Co(2+)</name>
        <dbReference type="ChEBI" id="CHEBI:48828"/>
    </cofactor>
</comment>
<evidence type="ECO:0000256" key="1">
    <source>
        <dbReference type="ARBA" id="ARBA00001941"/>
    </source>
</evidence>
<evidence type="ECO:0000256" key="4">
    <source>
        <dbReference type="ARBA" id="ARBA00022723"/>
    </source>
</evidence>
<evidence type="ECO:0000256" key="5">
    <source>
        <dbReference type="ARBA" id="ARBA00022801"/>
    </source>
</evidence>
<dbReference type="PANTHER" id="PTHR43808:SF31">
    <property type="entry name" value="N-ACETYL-L-CITRULLINE DEACETYLASE"/>
    <property type="match status" value="1"/>
</dbReference>
<dbReference type="InterPro" id="IPR002933">
    <property type="entry name" value="Peptidase_M20"/>
</dbReference>
<dbReference type="NCBIfam" id="TIGR01910">
    <property type="entry name" value="DapE-ArgE"/>
    <property type="match status" value="1"/>
</dbReference>
<dbReference type="AlphaFoldDB" id="W0HWE1"/>
<dbReference type="HOGENOM" id="CLU_021802_2_0_6"/>
<reference evidence="9 10" key="1">
    <citation type="journal article" date="2014" name="Genome Biol. Evol.">
        <title>Genome degeneration and adaptation in a nascent stage of symbiosis.</title>
        <authorList>
            <person name="Oakeson K.F."/>
            <person name="Gil R."/>
            <person name="Clayton A.L."/>
            <person name="Dunn D.M."/>
            <person name="von Niederhausern A.C."/>
            <person name="Hamil C."/>
            <person name="Aoyagi A."/>
            <person name="Duval B."/>
            <person name="Baca A."/>
            <person name="Silva F.J."/>
            <person name="Vallier A."/>
            <person name="Jackson D.G."/>
            <person name="Latorre A."/>
            <person name="Weiss R.B."/>
            <person name="Heddi A."/>
            <person name="Moya A."/>
            <person name="Dale C."/>
        </authorList>
    </citation>
    <scope>NUCLEOTIDE SEQUENCE [LARGE SCALE GENOMIC DNA]</scope>
    <source>
        <strain evidence="9 10">HS1</strain>
    </source>
</reference>
<name>W0HWE1_9GAMM</name>
<dbReference type="Pfam" id="PF07687">
    <property type="entry name" value="M20_dimer"/>
    <property type="match status" value="1"/>
</dbReference>
<gene>
    <name evidence="9" type="ORF">Sant_3088</name>
</gene>
<comment type="cofactor">
    <cofactor evidence="2">
        <name>Zn(2+)</name>
        <dbReference type="ChEBI" id="CHEBI:29105"/>
    </cofactor>
</comment>
<dbReference type="GO" id="GO:0006526">
    <property type="term" value="P:L-arginine biosynthetic process"/>
    <property type="evidence" value="ECO:0007669"/>
    <property type="project" value="TreeGrafter"/>
</dbReference>
<keyword evidence="5" id="KW-0378">Hydrolase</keyword>
<dbReference type="SUPFAM" id="SSF55031">
    <property type="entry name" value="Bacterial exopeptidase dimerisation domain"/>
    <property type="match status" value="1"/>
</dbReference>
<dbReference type="Gene3D" id="3.30.70.360">
    <property type="match status" value="1"/>
</dbReference>
<dbReference type="InterPro" id="IPR050072">
    <property type="entry name" value="Peptidase_M20A"/>
</dbReference>